<keyword evidence="2" id="KW-0116">cAMP-binding</keyword>
<evidence type="ECO:0000259" key="15">
    <source>
        <dbReference type="Pfam" id="PF00520"/>
    </source>
</evidence>
<dbReference type="InterPro" id="IPR012340">
    <property type="entry name" value="NA-bd_OB-fold"/>
</dbReference>
<keyword evidence="12" id="KW-0813">Transport</keyword>
<dbReference type="EMBL" id="QGKX02000996">
    <property type="protein sequence ID" value="KAF3553106.1"/>
    <property type="molecule type" value="Genomic_DNA"/>
</dbReference>
<feature type="compositionally biased region" description="Basic and acidic residues" evidence="13">
    <location>
        <begin position="776"/>
        <end position="787"/>
    </location>
</feature>
<keyword evidence="12" id="KW-0406">Ion transport</keyword>
<keyword evidence="10" id="KW-0030">Aminoacyl-tRNA synthetase</keyword>
<evidence type="ECO:0000256" key="5">
    <source>
        <dbReference type="ARBA" id="ARBA00022741"/>
    </source>
</evidence>
<evidence type="ECO:0000256" key="10">
    <source>
        <dbReference type="ARBA" id="ARBA00023146"/>
    </source>
</evidence>
<dbReference type="CDD" id="cd04481">
    <property type="entry name" value="RPA1_DBD_B_like"/>
    <property type="match status" value="1"/>
</dbReference>
<dbReference type="Gene3D" id="2.40.50.140">
    <property type="entry name" value="Nucleic acid-binding proteins"/>
    <property type="match status" value="3"/>
</dbReference>
<accession>A0A8S9QJ41</accession>
<keyword evidence="8 14" id="KW-1133">Transmembrane helix</keyword>
<feature type="transmembrane region" description="Helical" evidence="14">
    <location>
        <begin position="330"/>
        <end position="351"/>
    </location>
</feature>
<dbReference type="SUPFAM" id="SSF81324">
    <property type="entry name" value="Voltage-gated potassium channels"/>
    <property type="match status" value="1"/>
</dbReference>
<feature type="transmembrane region" description="Helical" evidence="14">
    <location>
        <begin position="63"/>
        <end position="89"/>
    </location>
</feature>
<dbReference type="Pfam" id="PF00579">
    <property type="entry name" value="tRNA-synt_1b"/>
    <property type="match status" value="1"/>
</dbReference>
<dbReference type="PANTHER" id="PTHR45651:SF33">
    <property type="entry name" value="CYCLIC NUCLEOTIDE-GATED ION CHANNEL 12-RELATED"/>
    <property type="match status" value="1"/>
</dbReference>
<evidence type="ECO:0000256" key="7">
    <source>
        <dbReference type="ARBA" id="ARBA00022917"/>
    </source>
</evidence>
<feature type="domain" description="Ion transport" evidence="15">
    <location>
        <begin position="93"/>
        <end position="352"/>
    </location>
</feature>
<feature type="transmembrane region" description="Helical" evidence="14">
    <location>
        <begin position="153"/>
        <end position="174"/>
    </location>
</feature>
<dbReference type="Pfam" id="PF00520">
    <property type="entry name" value="Ion_trans"/>
    <property type="match status" value="1"/>
</dbReference>
<dbReference type="PANTHER" id="PTHR45651">
    <property type="entry name" value="CYCLIC NUCLEOTIDE-GATED ION CHANNEL 15-RELATED-RELATED"/>
    <property type="match status" value="1"/>
</dbReference>
<dbReference type="InterPro" id="IPR005821">
    <property type="entry name" value="Ion_trans_dom"/>
</dbReference>
<dbReference type="GO" id="GO:0004812">
    <property type="term" value="F:aminoacyl-tRNA ligase activity"/>
    <property type="evidence" value="ECO:0007669"/>
    <property type="project" value="UniProtKB-KW"/>
</dbReference>
<keyword evidence="4 14" id="KW-0812">Transmembrane</keyword>
<evidence type="ECO:0000256" key="13">
    <source>
        <dbReference type="SAM" id="MobiDB-lite"/>
    </source>
</evidence>
<evidence type="ECO:0000313" key="17">
    <source>
        <dbReference type="Proteomes" id="UP000712600"/>
    </source>
</evidence>
<comment type="subcellular location">
    <subcellularLocation>
        <location evidence="1">Membrane</location>
        <topology evidence="1">Multi-pass membrane protein</topology>
    </subcellularLocation>
</comment>
<evidence type="ECO:0000256" key="1">
    <source>
        <dbReference type="ARBA" id="ARBA00004141"/>
    </source>
</evidence>
<reference evidence="16" key="1">
    <citation type="submission" date="2019-12" db="EMBL/GenBank/DDBJ databases">
        <title>Genome sequencing and annotation of Brassica cretica.</title>
        <authorList>
            <person name="Studholme D.J."/>
            <person name="Sarris P."/>
        </authorList>
    </citation>
    <scope>NUCLEOTIDE SEQUENCE</scope>
    <source>
        <strain evidence="16">PFS-109/04</strain>
        <tissue evidence="16">Leaf</tissue>
    </source>
</reference>
<name>A0A8S9QJ41_BRACR</name>
<dbReference type="GO" id="GO:0006418">
    <property type="term" value="P:tRNA aminoacylation for protein translation"/>
    <property type="evidence" value="ECO:0007669"/>
    <property type="project" value="InterPro"/>
</dbReference>
<evidence type="ECO:0000313" key="16">
    <source>
        <dbReference type="EMBL" id="KAF3553106.1"/>
    </source>
</evidence>
<sequence>MLLFRPDFSFCKVKFIVSGFSLLVAFSPHLLIPCSFSRKRVVSGVQPTGSIHLGNYLGAIKNWVALQAILLVCVVALGVDPLFLFIPVIDSPNFCFTFDKKLAAVVSAIRTFIDTFYVIHIIFNFITEFIAPRSQVSLRGELIVHSKAMRKRLFFFHFIVDISILKWIILTQYIPRIIRIYPLLKEVTRASGTIAETKWVGAAFNLFLYMLHSHVFGAFWYVSSVEKKNKCWRLECAKIFGCNLRYQYCARGRENNGRYLNTTCPLIDPDQIIGSTVFNFGMYTDALRSGIVESKPRDFPRKFFYCFWWGLRNISALGQNLKTSNSVGDIVFALIICVSGLLLFAVLIGNIQGVKIYCTCKRVFFPRVKKLQVGQWRFIENFSVTPAGRKYRPTSHEYKISITSHSNVTNSSLKNDDIFLSLTTFPEIMNGRLDSNFLIDVIDQAIDIGEMQALPVQGKKTKKLELTLTDTDDHQIACCLWGHFAEHLLYAYKVGQVNQNFLCLLRFVKINVYKGQVQITNSFETSTLEINPPGFDVQDYQRLMPNNELALTTGTGEVVKPKGNKRQPDKWFKLHLLIKDDTGETKVMLLDTIAEPIVGVSVEVLLNGSIEEDRMKRKHVAPLGAVGRLKPSQSESKQRTRVSSHTKDVSLSTVFARLLNDVTIFPYKESKDSPNQKRRSQLTKGISAIYTVSCPSQLTFGVQHTPIPNMPNSYNRDMPRDSEMSTFDRQHRGMSGTYVGSCPGQLTFERQQTPIHKMPNTKTKEMPRDSSVSKNAELEHNGPHDDSLNEDLLVNMDDLKSIECSSQDSSGTDRSDGEQSIELEPE</sequence>
<dbReference type="GO" id="GO:0005524">
    <property type="term" value="F:ATP binding"/>
    <property type="evidence" value="ECO:0007669"/>
    <property type="project" value="UniProtKB-KW"/>
</dbReference>
<feature type="transmembrane region" description="Helical" evidence="14">
    <location>
        <begin position="15"/>
        <end position="32"/>
    </location>
</feature>
<keyword evidence="12" id="KW-0407">Ion channel</keyword>
<dbReference type="Proteomes" id="UP000712600">
    <property type="component" value="Unassembled WGS sequence"/>
</dbReference>
<dbReference type="GO" id="GO:0005216">
    <property type="term" value="F:monoatomic ion channel activity"/>
    <property type="evidence" value="ECO:0007669"/>
    <property type="project" value="InterPro"/>
</dbReference>
<evidence type="ECO:0000256" key="4">
    <source>
        <dbReference type="ARBA" id="ARBA00022692"/>
    </source>
</evidence>
<evidence type="ECO:0000256" key="2">
    <source>
        <dbReference type="ARBA" id="ARBA00022566"/>
    </source>
</evidence>
<evidence type="ECO:0000256" key="8">
    <source>
        <dbReference type="ARBA" id="ARBA00022989"/>
    </source>
</evidence>
<feature type="region of interest" description="Disordered" evidence="13">
    <location>
        <begin position="749"/>
        <end position="826"/>
    </location>
</feature>
<keyword evidence="6" id="KW-0067">ATP-binding</keyword>
<evidence type="ECO:0000256" key="14">
    <source>
        <dbReference type="SAM" id="Phobius"/>
    </source>
</evidence>
<dbReference type="SUPFAM" id="SSF52374">
    <property type="entry name" value="Nucleotidylyl transferase"/>
    <property type="match status" value="1"/>
</dbReference>
<dbReference type="GO" id="GO:0009791">
    <property type="term" value="P:post-embryonic development"/>
    <property type="evidence" value="ECO:0007669"/>
    <property type="project" value="UniProtKB-ARBA"/>
</dbReference>
<keyword evidence="5" id="KW-0547">Nucleotide-binding</keyword>
<dbReference type="GO" id="GO:0048608">
    <property type="term" value="P:reproductive structure development"/>
    <property type="evidence" value="ECO:0007669"/>
    <property type="project" value="UniProtKB-ARBA"/>
</dbReference>
<evidence type="ECO:0000256" key="12">
    <source>
        <dbReference type="ARBA" id="ARBA00023303"/>
    </source>
</evidence>
<gene>
    <name evidence="16" type="ORF">F2Q69_00016715</name>
</gene>
<comment type="caution">
    <text evidence="16">The sequence shown here is derived from an EMBL/GenBank/DDBJ whole genome shotgun (WGS) entry which is preliminary data.</text>
</comment>
<dbReference type="InterPro" id="IPR002305">
    <property type="entry name" value="aa-tRNA-synth_Ic"/>
</dbReference>
<keyword evidence="9 14" id="KW-0472">Membrane</keyword>
<organism evidence="16 17">
    <name type="scientific">Brassica cretica</name>
    <name type="common">Mustard</name>
    <dbReference type="NCBI Taxonomy" id="69181"/>
    <lineage>
        <taxon>Eukaryota</taxon>
        <taxon>Viridiplantae</taxon>
        <taxon>Streptophyta</taxon>
        <taxon>Embryophyta</taxon>
        <taxon>Tracheophyta</taxon>
        <taxon>Spermatophyta</taxon>
        <taxon>Magnoliopsida</taxon>
        <taxon>eudicotyledons</taxon>
        <taxon>Gunneridae</taxon>
        <taxon>Pentapetalae</taxon>
        <taxon>rosids</taxon>
        <taxon>malvids</taxon>
        <taxon>Brassicales</taxon>
        <taxon>Brassicaceae</taxon>
        <taxon>Brassiceae</taxon>
        <taxon>Brassica</taxon>
    </lineage>
</organism>
<dbReference type="InterPro" id="IPR014729">
    <property type="entry name" value="Rossmann-like_a/b/a_fold"/>
</dbReference>
<protein>
    <recommendedName>
        <fullName evidence="15">Ion transport domain-containing protein</fullName>
    </recommendedName>
</protein>
<evidence type="ECO:0000256" key="11">
    <source>
        <dbReference type="ARBA" id="ARBA00023149"/>
    </source>
</evidence>
<evidence type="ECO:0000256" key="9">
    <source>
        <dbReference type="ARBA" id="ARBA00023136"/>
    </source>
</evidence>
<dbReference type="Gene3D" id="3.40.50.620">
    <property type="entry name" value="HUPs"/>
    <property type="match status" value="1"/>
</dbReference>
<evidence type="ECO:0000256" key="3">
    <source>
        <dbReference type="ARBA" id="ARBA00022598"/>
    </source>
</evidence>
<dbReference type="GO" id="GO:0030552">
    <property type="term" value="F:cAMP binding"/>
    <property type="evidence" value="ECO:0007669"/>
    <property type="project" value="UniProtKB-KW"/>
</dbReference>
<feature type="transmembrane region" description="Helical" evidence="14">
    <location>
        <begin position="109"/>
        <end position="132"/>
    </location>
</feature>
<keyword evidence="3" id="KW-0436">Ligase</keyword>
<keyword evidence="7" id="KW-0648">Protein biosynthesis</keyword>
<dbReference type="PROSITE" id="PS00178">
    <property type="entry name" value="AA_TRNA_LIGASE_I"/>
    <property type="match status" value="1"/>
</dbReference>
<proteinExistence type="predicted"/>
<feature type="transmembrane region" description="Helical" evidence="14">
    <location>
        <begin position="199"/>
        <end position="222"/>
    </location>
</feature>
<evidence type="ECO:0000256" key="6">
    <source>
        <dbReference type="ARBA" id="ARBA00022840"/>
    </source>
</evidence>
<dbReference type="SUPFAM" id="SSF50249">
    <property type="entry name" value="Nucleic acid-binding proteins"/>
    <property type="match status" value="2"/>
</dbReference>
<dbReference type="InterPro" id="IPR001412">
    <property type="entry name" value="aa-tRNA-synth_I_CS"/>
</dbReference>
<dbReference type="AlphaFoldDB" id="A0A8S9QJ41"/>
<dbReference type="GO" id="GO:0016020">
    <property type="term" value="C:membrane"/>
    <property type="evidence" value="ECO:0007669"/>
    <property type="project" value="UniProtKB-SubCell"/>
</dbReference>
<keyword evidence="11" id="KW-0114">cAMP</keyword>